<dbReference type="AlphaFoldDB" id="A0A662Z7V3"/>
<sequence length="162" mass="18509">MSEKTTLTLKNKENVTIRWAEIKDARTIVRLELESALYENRAEPITISEAEFTKFWEERLSGDNYKTLLVCGANRLYGFLTFVNEIKLGQVLALYIDPAYMRLGIGSNLMRIAEQMVILKGGKSIEVDVETQNKGGLVFYENLGLKRVGYVNDHLIKMVKEL</sequence>
<dbReference type="Gene3D" id="3.40.630.30">
    <property type="match status" value="1"/>
</dbReference>
<evidence type="ECO:0000313" key="2">
    <source>
        <dbReference type="EMBL" id="SFJ93284.1"/>
    </source>
</evidence>
<gene>
    <name evidence="2" type="ORF">SAMN04487865_100834</name>
</gene>
<evidence type="ECO:0000313" key="3">
    <source>
        <dbReference type="Proteomes" id="UP000243374"/>
    </source>
</evidence>
<dbReference type="PROSITE" id="PS51186">
    <property type="entry name" value="GNAT"/>
    <property type="match status" value="1"/>
</dbReference>
<dbReference type="CDD" id="cd04301">
    <property type="entry name" value="NAT_SF"/>
    <property type="match status" value="1"/>
</dbReference>
<dbReference type="Proteomes" id="UP000243374">
    <property type="component" value="Unassembled WGS sequence"/>
</dbReference>
<reference evidence="2 3" key="1">
    <citation type="submission" date="2016-10" db="EMBL/GenBank/DDBJ databases">
        <authorList>
            <person name="Varghese N."/>
            <person name="Submissions S."/>
        </authorList>
    </citation>
    <scope>NUCLEOTIDE SEQUENCE [LARGE SCALE GENOMIC DNA]</scope>
    <source>
        <strain evidence="2 3">22B</strain>
    </source>
</reference>
<dbReference type="EMBL" id="FOSF01000008">
    <property type="protein sequence ID" value="SFJ93284.1"/>
    <property type="molecule type" value="Genomic_DNA"/>
</dbReference>
<keyword evidence="2" id="KW-0687">Ribonucleoprotein</keyword>
<dbReference type="SUPFAM" id="SSF55729">
    <property type="entry name" value="Acyl-CoA N-acyltransferases (Nat)"/>
    <property type="match status" value="1"/>
</dbReference>
<dbReference type="InterPro" id="IPR016181">
    <property type="entry name" value="Acyl_CoA_acyltransferase"/>
</dbReference>
<keyword evidence="3" id="KW-1185">Reference proteome</keyword>
<dbReference type="InterPro" id="IPR000182">
    <property type="entry name" value="GNAT_dom"/>
</dbReference>
<proteinExistence type="predicted"/>
<dbReference type="GO" id="GO:0016747">
    <property type="term" value="F:acyltransferase activity, transferring groups other than amino-acyl groups"/>
    <property type="evidence" value="ECO:0007669"/>
    <property type="project" value="InterPro"/>
</dbReference>
<dbReference type="Pfam" id="PF00583">
    <property type="entry name" value="Acetyltransf_1"/>
    <property type="match status" value="1"/>
</dbReference>
<dbReference type="OrthoDB" id="5292888at2"/>
<name>A0A662Z7V3_9GAMM</name>
<accession>A0A662Z7V3</accession>
<feature type="domain" description="N-acetyltransferase" evidence="1">
    <location>
        <begin position="20"/>
        <end position="162"/>
    </location>
</feature>
<dbReference type="RefSeq" id="WP_074839528.1">
    <property type="nucleotide sequence ID" value="NZ_CP047056.1"/>
</dbReference>
<organism evidence="2 3">
    <name type="scientific">Succinivibrio dextrinosolvens</name>
    <dbReference type="NCBI Taxonomy" id="83771"/>
    <lineage>
        <taxon>Bacteria</taxon>
        <taxon>Pseudomonadati</taxon>
        <taxon>Pseudomonadota</taxon>
        <taxon>Gammaproteobacteria</taxon>
        <taxon>Aeromonadales</taxon>
        <taxon>Succinivibrionaceae</taxon>
        <taxon>Succinivibrio</taxon>
    </lineage>
</organism>
<keyword evidence="2" id="KW-0689">Ribosomal protein</keyword>
<protein>
    <submittedName>
        <fullName evidence="2">Ribosomal protein S18 acetylase RimI</fullName>
    </submittedName>
</protein>
<dbReference type="GO" id="GO:0005840">
    <property type="term" value="C:ribosome"/>
    <property type="evidence" value="ECO:0007669"/>
    <property type="project" value="UniProtKB-KW"/>
</dbReference>
<evidence type="ECO:0000259" key="1">
    <source>
        <dbReference type="PROSITE" id="PS51186"/>
    </source>
</evidence>